<dbReference type="Proteomes" id="UP000305517">
    <property type="component" value="Unassembled WGS sequence"/>
</dbReference>
<sequence length="209" mass="23231">MRYRQSYSHELCAQVRTHFALSQTELADFLGISRALLANVEAGRRTLPYSALQRLFVLLRWMPAPGGEGPAAPEFTAEPTAAPDLPDRDELSYRRLYVQAAIAKIKLELMGRGRRQQTYARRHWALQVLRTGLATTTAPTAPALLKMWQIAAPHPEEDMLWLRLLAKDAADAPEPLTATERALRTARLRGLEAERTALDELLGAAPAPA</sequence>
<dbReference type="InterPro" id="IPR010982">
    <property type="entry name" value="Lambda_DNA-bd_dom_sf"/>
</dbReference>
<dbReference type="PROSITE" id="PS50943">
    <property type="entry name" value="HTH_CROC1"/>
    <property type="match status" value="1"/>
</dbReference>
<dbReference type="OrthoDB" id="886866at2"/>
<comment type="caution">
    <text evidence="2">The sequence shown here is derived from an EMBL/GenBank/DDBJ whole genome shotgun (WGS) entry which is preliminary data.</text>
</comment>
<keyword evidence="3" id="KW-1185">Reference proteome</keyword>
<evidence type="ECO:0000259" key="1">
    <source>
        <dbReference type="PROSITE" id="PS50943"/>
    </source>
</evidence>
<evidence type="ECO:0000313" key="2">
    <source>
        <dbReference type="EMBL" id="TLM96590.1"/>
    </source>
</evidence>
<evidence type="ECO:0000313" key="3">
    <source>
        <dbReference type="Proteomes" id="UP000305517"/>
    </source>
</evidence>
<dbReference type="Pfam" id="PF01381">
    <property type="entry name" value="HTH_3"/>
    <property type="match status" value="1"/>
</dbReference>
<proteinExistence type="predicted"/>
<reference evidence="2 3" key="1">
    <citation type="submission" date="2019-05" db="EMBL/GenBank/DDBJ databases">
        <title>Hymenobacter edaphi sp. nov., isolated from abandoned arsenic-contaminated farmland soil.</title>
        <authorList>
            <person name="Nie L."/>
        </authorList>
    </citation>
    <scope>NUCLEOTIDE SEQUENCE [LARGE SCALE GENOMIC DNA]</scope>
    <source>
        <strain evidence="2 3">1-3-3-8</strain>
    </source>
</reference>
<dbReference type="Gene3D" id="1.10.260.40">
    <property type="entry name" value="lambda repressor-like DNA-binding domains"/>
    <property type="match status" value="1"/>
</dbReference>
<dbReference type="CDD" id="cd00093">
    <property type="entry name" value="HTH_XRE"/>
    <property type="match status" value="1"/>
</dbReference>
<dbReference type="RefSeq" id="WP_138074846.1">
    <property type="nucleotide sequence ID" value="NZ_VAJM01000001.1"/>
</dbReference>
<accession>A0A5R8WVP3</accession>
<protein>
    <submittedName>
        <fullName evidence="2">Helix-turn-helix domain-containing protein</fullName>
    </submittedName>
</protein>
<dbReference type="SUPFAM" id="SSF47413">
    <property type="entry name" value="lambda repressor-like DNA-binding domains"/>
    <property type="match status" value="1"/>
</dbReference>
<dbReference type="EMBL" id="VAJM01000001">
    <property type="protein sequence ID" value="TLM96590.1"/>
    <property type="molecule type" value="Genomic_DNA"/>
</dbReference>
<name>A0A5R8WVP3_9BACT</name>
<organism evidence="2 3">
    <name type="scientific">Hymenobacter jeollabukensis</name>
    <dbReference type="NCBI Taxonomy" id="2025313"/>
    <lineage>
        <taxon>Bacteria</taxon>
        <taxon>Pseudomonadati</taxon>
        <taxon>Bacteroidota</taxon>
        <taxon>Cytophagia</taxon>
        <taxon>Cytophagales</taxon>
        <taxon>Hymenobacteraceae</taxon>
        <taxon>Hymenobacter</taxon>
    </lineage>
</organism>
<dbReference type="InterPro" id="IPR001387">
    <property type="entry name" value="Cro/C1-type_HTH"/>
</dbReference>
<feature type="domain" description="HTH cro/C1-type" evidence="1">
    <location>
        <begin position="21"/>
        <end position="55"/>
    </location>
</feature>
<dbReference type="AlphaFoldDB" id="A0A5R8WVP3"/>
<gene>
    <name evidence="2" type="ORF">FDY95_00935</name>
</gene>
<dbReference type="GO" id="GO:0003677">
    <property type="term" value="F:DNA binding"/>
    <property type="evidence" value="ECO:0007669"/>
    <property type="project" value="InterPro"/>
</dbReference>